<organism evidence="4 5">
    <name type="scientific">Algoriphagus lacus</name>
    <dbReference type="NCBI Taxonomy" id="2056311"/>
    <lineage>
        <taxon>Bacteria</taxon>
        <taxon>Pseudomonadati</taxon>
        <taxon>Bacteroidota</taxon>
        <taxon>Cytophagia</taxon>
        <taxon>Cytophagales</taxon>
        <taxon>Cyclobacteriaceae</taxon>
        <taxon>Algoriphagus</taxon>
    </lineage>
</organism>
<dbReference type="AlphaFoldDB" id="A0A418PSY6"/>
<protein>
    <submittedName>
        <fullName evidence="4">HYR domain-containing protein</fullName>
    </submittedName>
</protein>
<sequence length="1259" mass="133719">MENKILLRLSRMIFLVLTMGLAMLSLNAMGQATVTTDKLDYAPGEYVTISGSGWQPGETIVLHFDEEPKPATCLLSHDLTATADASGNFTNSQFLVKENHLGVTFTLTATGQTSGLIATTVFTDGRAEISAASPTPFSPNQASSAGVKDVTTITAFNNGAVGGPGNIPNFIVRVRQSTIGGTLIYQYPSFALSGGSTTNLNWDGKSNQAPNSGNFVPDGTYFIVAGVQNGQNINETTSPASTYKTVIVDNTNPVINNVPQEIRVNNTPGVCGATVTWTTPTVTDANPGSLELLGSFESGDFFPIGSTQIKYKAVDAAGNVTESSFNVIVLDAEGPVFPALTTIVVDQAAGVCQAVVSVPNPVVTDLCGEVATGFKITRSDGETSLTAPFPVGKTTITWIATDKSGNESQATQDVIVKDTEGPIFETLNSIVVDQDAGVCQAVVSVPNPVVTDLCGEVATGFKITRSDGETSLTAPFPVGKTTITWIATDKSGNESQATQDVIVKDTEGPIFETLNSIVVDQDAGVCQAVVSVPNPVVTDLCGEVATGFKITRSDGETSLTAPFPVGKTTITWIATDKSGNESQATQDVIVKDIEKPSVIGLPSNIVVSNDKGVCGALVSWTAPTSSDNCSGSTIRQTAGPASGSVFLVGETTVTYTATDASGNEYSASFTVTVNDTEDPMIEGMPANISVSSDADKCGAIVTWTAPTAKDNCEVKTFTTSHAPGSLFPVGTTTVTYTAEDIHGNVQTASFDVTVTNNAPSNLVITAPIIPQAIGTAVNVSATFVDENIKSAKWTAFDGNIVTQTATISATGTSTAYTFTNLPAGVFTIILEVEDHCGLKVSQQFEFVTVYDPNGGFVTGGGWIYSKPGDLRTNPIAEGRANFGFVAKYKTGKNLVDQVEGNTNFQFKEGDFHFKSTSHESMSLVISGAKATYRGVGTVNGLGSHKFMVTVIDGDLRGELDKFRIRVWANNSSSDVIYDNEYSLAENAEATTLLGGGSIVIHKPATKGNKRVSTELITVPWNTPVETIKKQVDQMSLTWFESRKLAMTLDASDYDQLTPGFYELKADVAENEFFALDEPISIQVLVQDKPKALDITLENSNLSGNLRAGEVLGYLRTIDPVDNIHTYQIGENSDLILEGDKLIWKGSTVPAQLRVTVFSTDRAGQTISKEINLSRELKPGEFLLYPNPAQSETNVMVDLDREAAVAIRIYDAVGRLVVENEAIREGSFTQTFNLDGLAPGYYTVQVKMGDMVMTKRLIKR</sequence>
<feature type="domain" description="HYR" evidence="3">
    <location>
        <begin position="674"/>
        <end position="756"/>
    </location>
</feature>
<gene>
    <name evidence="4" type="ORF">D0X99_10885</name>
</gene>
<dbReference type="InterPro" id="IPR035986">
    <property type="entry name" value="PKD_dom_sf"/>
</dbReference>
<keyword evidence="5" id="KW-1185">Reference proteome</keyword>
<evidence type="ECO:0000313" key="4">
    <source>
        <dbReference type="EMBL" id="RIW15915.1"/>
    </source>
</evidence>
<dbReference type="Pfam" id="PF02494">
    <property type="entry name" value="HYR"/>
    <property type="match status" value="5"/>
</dbReference>
<dbReference type="InterPro" id="IPR026444">
    <property type="entry name" value="Secre_tail"/>
</dbReference>
<name>A0A418PSY6_9BACT</name>
<evidence type="ECO:0000259" key="3">
    <source>
        <dbReference type="PROSITE" id="PS50825"/>
    </source>
</evidence>
<dbReference type="SUPFAM" id="SSF49299">
    <property type="entry name" value="PKD domain"/>
    <property type="match status" value="1"/>
</dbReference>
<evidence type="ECO:0000256" key="1">
    <source>
        <dbReference type="ARBA" id="ARBA00022737"/>
    </source>
</evidence>
<dbReference type="NCBIfam" id="TIGR04183">
    <property type="entry name" value="Por_Secre_tail"/>
    <property type="match status" value="1"/>
</dbReference>
<dbReference type="EMBL" id="QXML01000004">
    <property type="protein sequence ID" value="RIW15915.1"/>
    <property type="molecule type" value="Genomic_DNA"/>
</dbReference>
<evidence type="ECO:0000256" key="2">
    <source>
        <dbReference type="SAM" id="SignalP"/>
    </source>
</evidence>
<dbReference type="PANTHER" id="PTHR24273:SF32">
    <property type="entry name" value="HYALIN"/>
    <property type="match status" value="1"/>
</dbReference>
<keyword evidence="2" id="KW-0732">Signal</keyword>
<dbReference type="Pfam" id="PF18962">
    <property type="entry name" value="Por_Secre_tail"/>
    <property type="match status" value="1"/>
</dbReference>
<dbReference type="PANTHER" id="PTHR24273">
    <property type="entry name" value="FI04643P-RELATED"/>
    <property type="match status" value="1"/>
</dbReference>
<comment type="caution">
    <text evidence="4">The sequence shown here is derived from an EMBL/GenBank/DDBJ whole genome shotgun (WGS) entry which is preliminary data.</text>
</comment>
<feature type="domain" description="HYR" evidence="3">
    <location>
        <begin position="591"/>
        <end position="673"/>
    </location>
</feature>
<dbReference type="InterPro" id="IPR003410">
    <property type="entry name" value="HYR_dom"/>
</dbReference>
<dbReference type="Gene3D" id="2.60.40.10">
    <property type="entry name" value="Immunoglobulins"/>
    <property type="match status" value="1"/>
</dbReference>
<dbReference type="PROSITE" id="PS50825">
    <property type="entry name" value="HYR"/>
    <property type="match status" value="4"/>
</dbReference>
<dbReference type="InterPro" id="IPR013783">
    <property type="entry name" value="Ig-like_fold"/>
</dbReference>
<feature type="signal peptide" evidence="2">
    <location>
        <begin position="1"/>
        <end position="30"/>
    </location>
</feature>
<accession>A0A418PSY6</accession>
<feature type="domain" description="HYR" evidence="3">
    <location>
        <begin position="417"/>
        <end position="505"/>
    </location>
</feature>
<reference evidence="4 5" key="1">
    <citation type="submission" date="2018-09" db="EMBL/GenBank/DDBJ databases">
        <authorList>
            <person name="Wang X."/>
            <person name="Du Z."/>
        </authorList>
    </citation>
    <scope>NUCLEOTIDE SEQUENCE [LARGE SCALE GENOMIC DNA]</scope>
    <source>
        <strain evidence="4 5">N3</strain>
    </source>
</reference>
<dbReference type="RefSeq" id="WP_119477851.1">
    <property type="nucleotide sequence ID" value="NZ_QXML01000004.1"/>
</dbReference>
<dbReference type="OrthoDB" id="1121493at2"/>
<dbReference type="Proteomes" id="UP000283522">
    <property type="component" value="Unassembled WGS sequence"/>
</dbReference>
<feature type="chain" id="PRO_5019134170" evidence="2">
    <location>
        <begin position="31"/>
        <end position="1259"/>
    </location>
</feature>
<evidence type="ECO:0000313" key="5">
    <source>
        <dbReference type="Proteomes" id="UP000283522"/>
    </source>
</evidence>
<feature type="domain" description="HYR" evidence="3">
    <location>
        <begin position="248"/>
        <end position="331"/>
    </location>
</feature>
<keyword evidence="1" id="KW-0677">Repeat</keyword>
<proteinExistence type="predicted"/>